<dbReference type="Proteomes" id="UP000777935">
    <property type="component" value="Unassembled WGS sequence"/>
</dbReference>
<reference evidence="1 2" key="1">
    <citation type="submission" date="2020-06" db="EMBL/GenBank/DDBJ databases">
        <title>Sulfitobacter algicola sp. nov., isolated from green algae.</title>
        <authorList>
            <person name="Wang C."/>
        </authorList>
    </citation>
    <scope>NUCLEOTIDE SEQUENCE [LARGE SCALE GENOMIC DNA]</scope>
    <source>
        <strain evidence="1 2">1151</strain>
    </source>
</reference>
<dbReference type="EMBL" id="JABUFE010000022">
    <property type="protein sequence ID" value="NSX56872.1"/>
    <property type="molecule type" value="Genomic_DNA"/>
</dbReference>
<keyword evidence="2" id="KW-1185">Reference proteome</keyword>
<evidence type="ECO:0000313" key="1">
    <source>
        <dbReference type="EMBL" id="NSX56872.1"/>
    </source>
</evidence>
<organism evidence="1 2">
    <name type="scientific">Parasulfitobacter algicola</name>
    <dbReference type="NCBI Taxonomy" id="2614809"/>
    <lineage>
        <taxon>Bacteria</taxon>
        <taxon>Pseudomonadati</taxon>
        <taxon>Pseudomonadota</taxon>
        <taxon>Alphaproteobacteria</taxon>
        <taxon>Rhodobacterales</taxon>
        <taxon>Roseobacteraceae</taxon>
        <taxon>Parasulfitobacter</taxon>
    </lineage>
</organism>
<gene>
    <name evidence="1" type="ORF">HRQ87_18990</name>
</gene>
<sequence>MTTSLQAETPFLPMDRSVPDLLAEGWEVAGSLGNGALLMQNGDQISFCIIDIKGGHFDYLGGETDLAERFSTIDANCAALIE</sequence>
<comment type="caution">
    <text evidence="1">The sequence shown here is derived from an EMBL/GenBank/DDBJ whole genome shotgun (WGS) entry which is preliminary data.</text>
</comment>
<dbReference type="RefSeq" id="WP_174140024.1">
    <property type="nucleotide sequence ID" value="NZ_JABUFE010000022.1"/>
</dbReference>
<name>A0ABX2IZW8_9RHOB</name>
<accession>A0ABX2IZW8</accession>
<protein>
    <submittedName>
        <fullName evidence="1">Uncharacterized protein</fullName>
    </submittedName>
</protein>
<proteinExistence type="predicted"/>
<evidence type="ECO:0000313" key="2">
    <source>
        <dbReference type="Proteomes" id="UP000777935"/>
    </source>
</evidence>